<accession>A0ABD3TGB5</accession>
<dbReference type="Proteomes" id="UP001634394">
    <property type="component" value="Unassembled WGS sequence"/>
</dbReference>
<protein>
    <submittedName>
        <fullName evidence="1">Uncharacterized protein</fullName>
    </submittedName>
</protein>
<dbReference type="EMBL" id="JBJQND010000018">
    <property type="protein sequence ID" value="KAL3836061.1"/>
    <property type="molecule type" value="Genomic_DNA"/>
</dbReference>
<feature type="non-terminal residue" evidence="1">
    <location>
        <position position="106"/>
    </location>
</feature>
<evidence type="ECO:0000313" key="2">
    <source>
        <dbReference type="Proteomes" id="UP001634394"/>
    </source>
</evidence>
<sequence length="106" mass="11425">MEAEQETGFINSQPCIAEFMTNIPHINEVIAVSSITGDAAVQAYCQSFNGAQPVPTPQTQDTVGNLGRDPGCRDPVAMGLKFQEFAWMKDKKNPRKGGQSGTPPDL</sequence>
<evidence type="ECO:0000313" key="1">
    <source>
        <dbReference type="EMBL" id="KAL3836061.1"/>
    </source>
</evidence>
<dbReference type="AlphaFoldDB" id="A0ABD3TGB5"/>
<proteinExistence type="predicted"/>
<keyword evidence="2" id="KW-1185">Reference proteome</keyword>
<name>A0ABD3TGB5_SINWO</name>
<comment type="caution">
    <text evidence="1">The sequence shown here is derived from an EMBL/GenBank/DDBJ whole genome shotgun (WGS) entry which is preliminary data.</text>
</comment>
<organism evidence="1 2">
    <name type="scientific">Sinanodonta woodiana</name>
    <name type="common">Chinese pond mussel</name>
    <name type="synonym">Anodonta woodiana</name>
    <dbReference type="NCBI Taxonomy" id="1069815"/>
    <lineage>
        <taxon>Eukaryota</taxon>
        <taxon>Metazoa</taxon>
        <taxon>Spiralia</taxon>
        <taxon>Lophotrochozoa</taxon>
        <taxon>Mollusca</taxon>
        <taxon>Bivalvia</taxon>
        <taxon>Autobranchia</taxon>
        <taxon>Heteroconchia</taxon>
        <taxon>Palaeoheterodonta</taxon>
        <taxon>Unionida</taxon>
        <taxon>Unionoidea</taxon>
        <taxon>Unionidae</taxon>
        <taxon>Unioninae</taxon>
        <taxon>Sinanodonta</taxon>
    </lineage>
</organism>
<reference evidence="1 2" key="1">
    <citation type="submission" date="2024-11" db="EMBL/GenBank/DDBJ databases">
        <title>Chromosome-level genome assembly of the freshwater bivalve Anodonta woodiana.</title>
        <authorList>
            <person name="Chen X."/>
        </authorList>
    </citation>
    <scope>NUCLEOTIDE SEQUENCE [LARGE SCALE GENOMIC DNA]</scope>
    <source>
        <strain evidence="1">MN2024</strain>
        <tissue evidence="1">Gills</tissue>
    </source>
</reference>
<gene>
    <name evidence="1" type="ORF">ACJMK2_021514</name>
</gene>